<gene>
    <name evidence="2" type="ordered locus">Msip34_0049</name>
</gene>
<reference evidence="3" key="1">
    <citation type="submission" date="2009-07" db="EMBL/GenBank/DDBJ databases">
        <title>Complete sequence of chromosome of Methylovorus sp. SIP3-4.</title>
        <authorList>
            <person name="Lucas S."/>
            <person name="Copeland A."/>
            <person name="Lapidus A."/>
            <person name="Glavina del Rio T."/>
            <person name="Tice H."/>
            <person name="Bruce D."/>
            <person name="Goodwin L."/>
            <person name="Pitluck S."/>
            <person name="Clum A."/>
            <person name="Larimer F."/>
            <person name="Land M."/>
            <person name="Hauser L."/>
            <person name="Kyrpides N."/>
            <person name="Mikhailova N."/>
            <person name="Kayluzhnaya M."/>
            <person name="Chistoserdova L."/>
        </authorList>
    </citation>
    <scope>NUCLEOTIDE SEQUENCE [LARGE SCALE GENOMIC DNA]</scope>
    <source>
        <strain evidence="3">SIP3-4</strain>
    </source>
</reference>
<dbReference type="HOGENOM" id="CLU_000288_63_44_4"/>
<dbReference type="Gene3D" id="1.10.510.10">
    <property type="entry name" value="Transferase(Phosphotransferase) domain 1"/>
    <property type="match status" value="1"/>
</dbReference>
<feature type="domain" description="Protein kinase" evidence="1">
    <location>
        <begin position="18"/>
        <end position="287"/>
    </location>
</feature>
<dbReference type="KEGG" id="mei:Msip34_0049"/>
<dbReference type="CDD" id="cd14014">
    <property type="entry name" value="STKc_PknB_like"/>
    <property type="match status" value="1"/>
</dbReference>
<evidence type="ECO:0000313" key="3">
    <source>
        <dbReference type="Proteomes" id="UP000002743"/>
    </source>
</evidence>
<dbReference type="OrthoDB" id="9801841at2"/>
<keyword evidence="2" id="KW-0418">Kinase</keyword>
<dbReference type="AlphaFoldDB" id="C6X828"/>
<sequence>MQATQNQSLPIGHPLQDYVIKKVLSAGGFSVVYLAEDASKNTVAIKEYLPTSLALRSEGSKVQINSAAASANFKHGLKCFFEEGRALATIEHRNIVRVLNFFRANDTVYMVMQYERGKSLQASILNQSQPLGENFIRRVFCELLNGLREVHARKLLHLDIKPANIYIRLDGSPVLLDFGSARQTLSATQPSLPPSYTPGFASPEQYFDKTLLGPWSDIYSVGASMYACISRGTPPAADARRKEDKLIPAVRLGKAHYSPALLEIIDRCLALDHMKRPQSVLTLQKMLADNIPSAPVAKAGLMDKLRQYLRPDT</sequence>
<dbReference type="GO" id="GO:0005737">
    <property type="term" value="C:cytoplasm"/>
    <property type="evidence" value="ECO:0007669"/>
    <property type="project" value="TreeGrafter"/>
</dbReference>
<dbReference type="EMBL" id="CP001674">
    <property type="protein sequence ID" value="ACT49298.1"/>
    <property type="molecule type" value="Genomic_DNA"/>
</dbReference>
<dbReference type="GO" id="GO:0005524">
    <property type="term" value="F:ATP binding"/>
    <property type="evidence" value="ECO:0007669"/>
    <property type="project" value="InterPro"/>
</dbReference>
<dbReference type="SMART" id="SM00220">
    <property type="entry name" value="S_TKc"/>
    <property type="match status" value="1"/>
</dbReference>
<dbReference type="PROSITE" id="PS00108">
    <property type="entry name" value="PROTEIN_KINASE_ST"/>
    <property type="match status" value="1"/>
</dbReference>
<dbReference type="STRING" id="582744.Msip34_0049"/>
<evidence type="ECO:0000259" key="1">
    <source>
        <dbReference type="PROSITE" id="PS50011"/>
    </source>
</evidence>
<protein>
    <submittedName>
        <fullName evidence="2">Serine/threonine protein kinase</fullName>
    </submittedName>
</protein>
<dbReference type="InterPro" id="IPR008271">
    <property type="entry name" value="Ser/Thr_kinase_AS"/>
</dbReference>
<reference evidence="2 3" key="2">
    <citation type="journal article" date="2011" name="J. Bacteriol.">
        <title>Genomes of three methylotrophs from a single niche uncover genetic and metabolic divergence of Methylophilaceae.</title>
        <authorList>
            <person name="Lapidus A."/>
            <person name="Clum A."/>
            <person name="Labutti K."/>
            <person name="Kaluzhnaya M.G."/>
            <person name="Lim S."/>
            <person name="Beck D.A."/>
            <person name="Glavina Del Rio T."/>
            <person name="Nolan M."/>
            <person name="Mavromatis K."/>
            <person name="Huntemann M."/>
            <person name="Lucas S."/>
            <person name="Lidstrom M.E."/>
            <person name="Ivanova N."/>
            <person name="Chistoserdova L."/>
        </authorList>
    </citation>
    <scope>NUCLEOTIDE SEQUENCE [LARGE SCALE GENOMIC DNA]</scope>
    <source>
        <strain evidence="2 3">SIP3-4</strain>
    </source>
</reference>
<dbReference type="Proteomes" id="UP000002743">
    <property type="component" value="Chromosome"/>
</dbReference>
<proteinExistence type="predicted"/>
<dbReference type="SUPFAM" id="SSF56112">
    <property type="entry name" value="Protein kinase-like (PK-like)"/>
    <property type="match status" value="1"/>
</dbReference>
<dbReference type="PROSITE" id="PS50011">
    <property type="entry name" value="PROTEIN_KINASE_DOM"/>
    <property type="match status" value="1"/>
</dbReference>
<dbReference type="eggNOG" id="COG0515">
    <property type="taxonomic scope" value="Bacteria"/>
</dbReference>
<evidence type="ECO:0000313" key="2">
    <source>
        <dbReference type="EMBL" id="ACT49298.1"/>
    </source>
</evidence>
<organism evidence="2 3">
    <name type="scientific">Methylovorus glucosotrophus (strain SIP3-4)</name>
    <dbReference type="NCBI Taxonomy" id="582744"/>
    <lineage>
        <taxon>Bacteria</taxon>
        <taxon>Pseudomonadati</taxon>
        <taxon>Pseudomonadota</taxon>
        <taxon>Betaproteobacteria</taxon>
        <taxon>Nitrosomonadales</taxon>
        <taxon>Methylophilaceae</taxon>
        <taxon>Methylovorus</taxon>
    </lineage>
</organism>
<dbReference type="InterPro" id="IPR000719">
    <property type="entry name" value="Prot_kinase_dom"/>
</dbReference>
<accession>C6X828</accession>
<keyword evidence="2" id="KW-0723">Serine/threonine-protein kinase</keyword>
<dbReference type="PANTHER" id="PTHR24361">
    <property type="entry name" value="MITOGEN-ACTIVATED KINASE KINASE KINASE"/>
    <property type="match status" value="1"/>
</dbReference>
<dbReference type="Pfam" id="PF00069">
    <property type="entry name" value="Pkinase"/>
    <property type="match status" value="1"/>
</dbReference>
<dbReference type="InterPro" id="IPR011009">
    <property type="entry name" value="Kinase-like_dom_sf"/>
</dbReference>
<keyword evidence="3" id="KW-1185">Reference proteome</keyword>
<dbReference type="RefSeq" id="WP_015829093.1">
    <property type="nucleotide sequence ID" value="NC_012969.1"/>
</dbReference>
<dbReference type="GO" id="GO:0004674">
    <property type="term" value="F:protein serine/threonine kinase activity"/>
    <property type="evidence" value="ECO:0007669"/>
    <property type="project" value="UniProtKB-KW"/>
</dbReference>
<dbReference type="InterPro" id="IPR053235">
    <property type="entry name" value="Ser_Thr_kinase"/>
</dbReference>
<keyword evidence="2" id="KW-0808">Transferase</keyword>
<name>C6X828_METGS</name>